<comment type="similarity">
    <text evidence="3">Belongs to the glycosyltransferase 39 family.</text>
</comment>
<dbReference type="Pfam" id="PF16192">
    <property type="entry name" value="PMT_4TMC"/>
    <property type="match status" value="1"/>
</dbReference>
<keyword evidence="10" id="KW-0677">Repeat</keyword>
<feature type="region of interest" description="Disordered" evidence="24">
    <location>
        <begin position="548"/>
        <end position="583"/>
    </location>
</feature>
<evidence type="ECO:0000256" key="13">
    <source>
        <dbReference type="ARBA" id="ARBA00022833"/>
    </source>
</evidence>
<dbReference type="Gene3D" id="2.80.10.50">
    <property type="match status" value="1"/>
</dbReference>
<evidence type="ECO:0000256" key="6">
    <source>
        <dbReference type="ARBA" id="ARBA00022676"/>
    </source>
</evidence>
<evidence type="ECO:0000256" key="16">
    <source>
        <dbReference type="ARBA" id="ARBA00045085"/>
    </source>
</evidence>
<dbReference type="PRINTS" id="PR00625">
    <property type="entry name" value="JDOMAIN"/>
</dbReference>
<dbReference type="PROSITE" id="PS50919">
    <property type="entry name" value="MIR"/>
    <property type="match status" value="3"/>
</dbReference>
<dbReference type="Pfam" id="PF00226">
    <property type="entry name" value="DnaJ"/>
    <property type="match status" value="1"/>
</dbReference>
<keyword evidence="11" id="KW-0863">Zinc-finger</keyword>
<feature type="transmembrane region" description="Helical" evidence="25">
    <location>
        <begin position="1147"/>
        <end position="1167"/>
    </location>
</feature>
<evidence type="ECO:0000256" key="11">
    <source>
        <dbReference type="ARBA" id="ARBA00022771"/>
    </source>
</evidence>
<name>A0A6J3KU34_9HYME</name>
<feature type="transmembrane region" description="Helical" evidence="25">
    <location>
        <begin position="1632"/>
        <end position="1653"/>
    </location>
</feature>
<dbReference type="Pfam" id="PF12171">
    <property type="entry name" value="zf-C2H2_jaz"/>
    <property type="match status" value="1"/>
</dbReference>
<comment type="subunit">
    <text evidence="19">Interacts with tw/POMT2.</text>
</comment>
<evidence type="ECO:0000313" key="28">
    <source>
        <dbReference type="Proteomes" id="UP000504631"/>
    </source>
</evidence>
<dbReference type="InterPro" id="IPR029063">
    <property type="entry name" value="SAM-dependent_MTases_sf"/>
</dbReference>
<evidence type="ECO:0000256" key="5">
    <source>
        <dbReference type="ARBA" id="ARBA00012839"/>
    </source>
</evidence>
<dbReference type="KEGG" id="bvk:117236474"/>
<keyword evidence="8 25" id="KW-0812">Transmembrane</keyword>
<keyword evidence="13" id="KW-0862">Zinc</keyword>
<evidence type="ECO:0000256" key="14">
    <source>
        <dbReference type="ARBA" id="ARBA00022989"/>
    </source>
</evidence>
<evidence type="ECO:0000256" key="1">
    <source>
        <dbReference type="ARBA" id="ARBA00004477"/>
    </source>
</evidence>
<evidence type="ECO:0000256" key="17">
    <source>
        <dbReference type="ARBA" id="ARBA00045102"/>
    </source>
</evidence>
<evidence type="ECO:0000256" key="2">
    <source>
        <dbReference type="ARBA" id="ARBA00004922"/>
    </source>
</evidence>
<evidence type="ECO:0000256" key="8">
    <source>
        <dbReference type="ARBA" id="ARBA00022692"/>
    </source>
</evidence>
<dbReference type="PROSITE" id="PS50076">
    <property type="entry name" value="DNAJ_2"/>
    <property type="match status" value="1"/>
</dbReference>
<evidence type="ECO:0000256" key="25">
    <source>
        <dbReference type="SAM" id="Phobius"/>
    </source>
</evidence>
<comment type="subcellular location">
    <subcellularLocation>
        <location evidence="1">Endoplasmic reticulum membrane</location>
        <topology evidence="1">Multi-pass membrane protein</topology>
    </subcellularLocation>
</comment>
<comment type="function">
    <text evidence="18">Rt/POMT1 and tw/POMT2 function as a protein O-mannosyltransferase in association with each other to generate and maintain normal muscle development.</text>
</comment>
<evidence type="ECO:0000256" key="23">
    <source>
        <dbReference type="SAM" id="Coils"/>
    </source>
</evidence>
<keyword evidence="28" id="KW-1185">Reference proteome</keyword>
<keyword evidence="6" id="KW-0328">Glycosyltransferase</keyword>
<dbReference type="RefSeq" id="XP_033355364.1">
    <property type="nucleotide sequence ID" value="XM_033499473.1"/>
</dbReference>
<dbReference type="InterPro" id="IPR016093">
    <property type="entry name" value="MIR_motif"/>
</dbReference>
<evidence type="ECO:0000256" key="9">
    <source>
        <dbReference type="ARBA" id="ARBA00022723"/>
    </source>
</evidence>
<feature type="transmembrane region" description="Helical" evidence="25">
    <location>
        <begin position="1122"/>
        <end position="1140"/>
    </location>
</feature>
<evidence type="ECO:0000256" key="19">
    <source>
        <dbReference type="ARBA" id="ARBA00061810"/>
    </source>
</evidence>
<evidence type="ECO:0000259" key="26">
    <source>
        <dbReference type="PROSITE" id="PS50076"/>
    </source>
</evidence>
<dbReference type="SUPFAM" id="SSF57667">
    <property type="entry name" value="beta-beta-alpha zinc fingers"/>
    <property type="match status" value="1"/>
</dbReference>
<dbReference type="Pfam" id="PF06080">
    <property type="entry name" value="DUF938"/>
    <property type="match status" value="1"/>
</dbReference>
<evidence type="ECO:0000256" key="18">
    <source>
        <dbReference type="ARBA" id="ARBA00059310"/>
    </source>
</evidence>
<evidence type="ECO:0000256" key="7">
    <source>
        <dbReference type="ARBA" id="ARBA00022679"/>
    </source>
</evidence>
<feature type="transmembrane region" description="Helical" evidence="25">
    <location>
        <begin position="1179"/>
        <end position="1212"/>
    </location>
</feature>
<feature type="domain" description="MIR" evidence="27">
    <location>
        <begin position="1423"/>
        <end position="1480"/>
    </location>
</feature>
<dbReference type="InterPro" id="IPR022755">
    <property type="entry name" value="Znf_C2H2_jaz"/>
</dbReference>
<proteinExistence type="inferred from homology"/>
<dbReference type="InterPro" id="IPR027005">
    <property type="entry name" value="PMT-like"/>
</dbReference>
<dbReference type="PROSITE" id="PS00028">
    <property type="entry name" value="ZINC_FINGER_C2H2_1"/>
    <property type="match status" value="2"/>
</dbReference>
<evidence type="ECO:0000259" key="27">
    <source>
        <dbReference type="PROSITE" id="PS50919"/>
    </source>
</evidence>
<dbReference type="InterPro" id="IPR003604">
    <property type="entry name" value="Matrin/U1-like-C_Znf_C2H2"/>
</dbReference>
<dbReference type="FunFam" id="1.10.287.110:FF:000046">
    <property type="entry name" value="dnaJ homolog subfamily C member 21"/>
    <property type="match status" value="1"/>
</dbReference>
<comment type="catalytic activity">
    <reaction evidence="16">
        <text>a di-trans,poly-cis-dolichyl beta-D-mannosyl phosphate + L-threonyl-[protein] = 3-O-(alpha-D-mannosyl)-L-threonyl-[protein] + a di-trans,poly-cis-dolichyl phosphate + H(+)</text>
        <dbReference type="Rhea" id="RHEA:53396"/>
        <dbReference type="Rhea" id="RHEA-COMP:11060"/>
        <dbReference type="Rhea" id="RHEA-COMP:13547"/>
        <dbReference type="Rhea" id="RHEA-COMP:19498"/>
        <dbReference type="Rhea" id="RHEA-COMP:19501"/>
        <dbReference type="ChEBI" id="CHEBI:15378"/>
        <dbReference type="ChEBI" id="CHEBI:30013"/>
        <dbReference type="ChEBI" id="CHEBI:57683"/>
        <dbReference type="ChEBI" id="CHEBI:58211"/>
        <dbReference type="ChEBI" id="CHEBI:137323"/>
        <dbReference type="EC" id="2.4.1.109"/>
    </reaction>
</comment>
<keyword evidence="23" id="KW-0175">Coiled coil</keyword>
<comment type="pathway">
    <text evidence="2">Protein modification; protein glycosylation.</text>
</comment>
<dbReference type="GeneID" id="117236474"/>
<dbReference type="PANTHER" id="PTHR10050">
    <property type="entry name" value="DOLICHYL-PHOSPHATE-MANNOSE--PROTEIN MANNOSYLTRANSFERASE"/>
    <property type="match status" value="1"/>
</dbReference>
<feature type="compositionally biased region" description="Basic and acidic residues" evidence="24">
    <location>
        <begin position="628"/>
        <end position="644"/>
    </location>
</feature>
<reference evidence="29" key="1">
    <citation type="submission" date="2025-08" db="UniProtKB">
        <authorList>
            <consortium name="RefSeq"/>
        </authorList>
    </citation>
    <scope>IDENTIFICATION</scope>
    <source>
        <tissue evidence="29">Muscle</tissue>
    </source>
</reference>
<evidence type="ECO:0000256" key="4">
    <source>
        <dbReference type="ARBA" id="ARBA00008308"/>
    </source>
</evidence>
<gene>
    <name evidence="29" type="primary">LOC117236474</name>
</gene>
<evidence type="ECO:0000256" key="12">
    <source>
        <dbReference type="ARBA" id="ARBA00022824"/>
    </source>
</evidence>
<evidence type="ECO:0000256" key="15">
    <source>
        <dbReference type="ARBA" id="ARBA00023136"/>
    </source>
</evidence>
<evidence type="ECO:0000313" key="29">
    <source>
        <dbReference type="RefSeq" id="XP_033355364.1"/>
    </source>
</evidence>
<evidence type="ECO:0000256" key="24">
    <source>
        <dbReference type="SAM" id="MobiDB-lite"/>
    </source>
</evidence>
<dbReference type="InterPro" id="IPR003342">
    <property type="entry name" value="ArnT-like_N"/>
</dbReference>
<evidence type="ECO:0000256" key="3">
    <source>
        <dbReference type="ARBA" id="ARBA00007222"/>
    </source>
</evidence>
<dbReference type="Pfam" id="PF21884">
    <property type="entry name" value="ZUO1-like_ZHD"/>
    <property type="match status" value="1"/>
</dbReference>
<dbReference type="FunFam" id="2.80.10.50:FF:000012">
    <property type="entry name" value="Protein O-mannosyl-transferase 1"/>
    <property type="match status" value="1"/>
</dbReference>
<dbReference type="SUPFAM" id="SSF46565">
    <property type="entry name" value="Chaperone J-domain"/>
    <property type="match status" value="1"/>
</dbReference>
<dbReference type="GO" id="GO:0004169">
    <property type="term" value="F:dolichyl-phosphate-mannose-protein mannosyltransferase activity"/>
    <property type="evidence" value="ECO:0007669"/>
    <property type="project" value="UniProtKB-EC"/>
</dbReference>
<dbReference type="InterPro" id="IPR036236">
    <property type="entry name" value="Znf_C2H2_sf"/>
</dbReference>
<dbReference type="Pfam" id="PF02815">
    <property type="entry name" value="MIR"/>
    <property type="match status" value="1"/>
</dbReference>
<evidence type="ECO:0000256" key="20">
    <source>
        <dbReference type="ARBA" id="ARBA00073145"/>
    </source>
</evidence>
<dbReference type="InterPro" id="IPR013087">
    <property type="entry name" value="Znf_C2H2_type"/>
</dbReference>
<dbReference type="Gene3D" id="3.40.50.150">
    <property type="entry name" value="Vaccinia Virus protein VP39"/>
    <property type="match status" value="1"/>
</dbReference>
<dbReference type="Pfam" id="PF02366">
    <property type="entry name" value="PMT"/>
    <property type="match status" value="1"/>
</dbReference>
<dbReference type="SMART" id="SM00451">
    <property type="entry name" value="ZnF_U1"/>
    <property type="match status" value="1"/>
</dbReference>
<dbReference type="SMART" id="SM00472">
    <property type="entry name" value="MIR"/>
    <property type="match status" value="3"/>
</dbReference>
<dbReference type="CDD" id="cd06257">
    <property type="entry name" value="DnaJ"/>
    <property type="match status" value="1"/>
</dbReference>
<dbReference type="Gene3D" id="3.30.160.60">
    <property type="entry name" value="Classic Zinc Finger"/>
    <property type="match status" value="1"/>
</dbReference>
<feature type="compositionally biased region" description="Basic residues" evidence="24">
    <location>
        <begin position="558"/>
        <end position="567"/>
    </location>
</feature>
<feature type="transmembrane region" description="Helical" evidence="25">
    <location>
        <begin position="1567"/>
        <end position="1588"/>
    </location>
</feature>
<dbReference type="InterPro" id="IPR054076">
    <property type="entry name" value="ZUO1-like_ZHD"/>
</dbReference>
<keyword evidence="14 25" id="KW-1133">Transmembrane helix</keyword>
<feature type="transmembrane region" description="Helical" evidence="25">
    <location>
        <begin position="1665"/>
        <end position="1685"/>
    </location>
</feature>
<comment type="catalytic activity">
    <reaction evidence="17">
        <text>a di-trans,poly-cis-dolichyl beta-D-mannosyl phosphate + L-seryl-[protein] = 3-O-(alpha-D-mannosyl)-L-seryl-[protein] + a di-trans,poly-cis-dolichyl phosphate + H(+)</text>
        <dbReference type="Rhea" id="RHEA:17377"/>
        <dbReference type="Rhea" id="RHEA-COMP:9863"/>
        <dbReference type="Rhea" id="RHEA-COMP:13546"/>
        <dbReference type="Rhea" id="RHEA-COMP:19498"/>
        <dbReference type="Rhea" id="RHEA-COMP:19501"/>
        <dbReference type="ChEBI" id="CHEBI:15378"/>
        <dbReference type="ChEBI" id="CHEBI:29999"/>
        <dbReference type="ChEBI" id="CHEBI:57683"/>
        <dbReference type="ChEBI" id="CHEBI:58211"/>
        <dbReference type="ChEBI" id="CHEBI:137321"/>
        <dbReference type="EC" id="2.4.1.109"/>
    </reaction>
</comment>
<feature type="coiled-coil region" evidence="23">
    <location>
        <begin position="226"/>
        <end position="282"/>
    </location>
</feature>
<accession>A0A6J3KU34</accession>
<dbReference type="Proteomes" id="UP000504631">
    <property type="component" value="Unplaced"/>
</dbReference>
<dbReference type="InterPro" id="IPR036869">
    <property type="entry name" value="J_dom_sf"/>
</dbReference>
<keyword evidence="9" id="KW-0479">Metal-binding</keyword>
<dbReference type="CDD" id="cd23281">
    <property type="entry name" value="beta-trefoil_MIR_POMT1"/>
    <property type="match status" value="1"/>
</dbReference>
<feature type="region of interest" description="Disordered" evidence="24">
    <location>
        <begin position="621"/>
        <end position="645"/>
    </location>
</feature>
<sequence length="1719" mass="199258">MKCHYEILGVPRNASDDDLKKAYRKLALKWHPDKNLNNPEEAKEQFQLVQQAWEVLSDPHERTWYDNHREAILKGGIDGDYKDDSIDLFQYFSTTCFKGYGDDEKGFYTTYRNVFEKLAVEDIEFAKEKDLDEEIPGFGDSQSSYKEIVHKFYAYWQSYNTKRSFAWLDPYDIRDAPNRKVARLIEKENKKVRDKAKKERNEQVRNLVAFIRKRDKRVQAHIIKLSEHAKENLKKVEERRRQQLLERQKQLKEHKVSEWSTSTNIEAELKNIEANLDQEFGEDLSSEGDMDDENAIDDNSLYCVACNKIFKTHKAFKNHENSKRHKDNIAMIKLSMMKECNKFGNVQESDVNSESISQFEKKLATDSQIPDFLLNPVQNNMENKSSAEKEISEAELISDDEEFKDFAKPEGIMCYPEESKFTVESQMDDFLRVSPKVLKYNNEYTTSEDELISDQENKEIVRPKKQKKKKQKKNVQSLVVEQISDEDLNINEDILLSKKQRKKQQHKQTILNKIVENNQKLSNDEIRKCEEEIIKEIDESELLPNNLETSTAINEKSKSKKAKSAKRKSLENENGGKNRNGSQSIEVPDLAHCCVMCKLEFPSKNKLFEHLKKTGHSVYIPSSVKNKRNQEKLSKGKGNNDKRSHVTNNMLDSNLRSRIMAAKKLIYPAAERNKSPILSVLQKYIQHSPDKTFLEIASGSGQHIAYFATHFPQISFYPSEYESRLFESIAAHTNGLINVKDPLKIDITTDFHTWGNNIFKEANIDYIYNANMIHISPYQCCVGLFNNAGKLLKDDGILFTYGPYAIDGKITPESNVNFDKSLKLQDSNWGLRDINDLKALAEKNGINEDTARFNIDIKLDVFNFSKTMTLQRLKSAEFKLKEGFSVVAPISVMIPDSTCEENSLEQMGQQILSLSMSQSTIRIYKYKHIIPNNYKNNQICAMIVRRRRRTLDNKQSQVQSAKFDYEHISTNCVENVVKQEEKDGEIVSNVIEKFKTLETLKTRIKISLEVDLISVILLVSGIVTRFYRLEEPRSIVFDELHYGKYIGLYMKRTFFFDSHPPLGKQLISAVAYLADFDGQFKFDRIGSPYADIVPLFALRLVPALCGSLLIPTAYHLILELGLKQWTAVLAGILLLFDNALLTQSRFILMESILMQFSLFGLICIIKFRKVMDRLTCLSWWIWLILGITNLTCALCVKYVGLYSLILALFLIAYDYWNLIARKTLSNAILCIHLMIRILIILSVICTVYLTVFYIHLTILSKAGPHDSVMTSAFQASLDGGLASITKGQPLEVTHGSQITLRHTYGRACWLHSHSHMYPLRYPDGRGSSHQQQVTCYSFKDVNNWWIVKKPERNDLVVTKPSEPIKHGDIIQLVHGITSRALNSHDVAAPMTPQSQEVSCYIDYNVSMPAQNFWKVEVTNKDNTDDVWHAIQSQIRLIHVNTDYALKFSGRQLPDWGFNQHEVVADRLVDQTDSIWNVEEHRYTKSEDQKQRERELINAEMIPLQATTLSFWEKFVELQIKMLFNGQEGQNSHMYSSDPLDWPLMSRGIAYWVSNDSNAQVHLLGNIAIWYSGTACVIVYSSLLIFYMLRRKRMCFDIAYEEWKKFVNVGSMLLAGYLLHFLPFIFVERTLFLHHYLPAFIFKLLLTAATIEHLYYVIRVRYQHNFLIYTLKFCTIVWMTFIIYVFKKFIILSYGTTHLSAKEVLKFRWKDTWDFIIHKT</sequence>
<dbReference type="GO" id="GO:0005789">
    <property type="term" value="C:endoplasmic reticulum membrane"/>
    <property type="evidence" value="ECO:0007669"/>
    <property type="project" value="UniProtKB-SubCell"/>
</dbReference>
<dbReference type="GO" id="GO:0003676">
    <property type="term" value="F:nucleic acid binding"/>
    <property type="evidence" value="ECO:0007669"/>
    <property type="project" value="InterPro"/>
</dbReference>
<feature type="domain" description="MIR" evidence="27">
    <location>
        <begin position="1361"/>
        <end position="1418"/>
    </location>
</feature>
<dbReference type="SMART" id="SM00355">
    <property type="entry name" value="ZnF_C2H2"/>
    <property type="match status" value="2"/>
</dbReference>
<feature type="transmembrane region" description="Helical" evidence="25">
    <location>
        <begin position="1089"/>
        <end position="1110"/>
    </location>
</feature>
<protein>
    <recommendedName>
        <fullName evidence="21">DnaJ homolog subfamily C member 21</fullName>
        <ecNumber evidence="5">2.4.1.109</ecNumber>
    </recommendedName>
    <alternativeName>
        <fullName evidence="20">Protein O-mannosyltransferase 1</fullName>
    </alternativeName>
    <alternativeName>
        <fullName evidence="22">Protein rotated abdomen</fullName>
    </alternativeName>
</protein>
<dbReference type="SUPFAM" id="SSF82109">
    <property type="entry name" value="MIR domain"/>
    <property type="match status" value="1"/>
</dbReference>
<dbReference type="InterPro" id="IPR018253">
    <property type="entry name" value="DnaJ_domain_CS"/>
</dbReference>
<feature type="transmembrane region" description="Helical" evidence="25">
    <location>
        <begin position="1608"/>
        <end position="1626"/>
    </location>
</feature>
<feature type="domain" description="J" evidence="26">
    <location>
        <begin position="3"/>
        <end position="69"/>
    </location>
</feature>
<organism evidence="28 29">
    <name type="scientific">Bombus vosnesenskii</name>
    <dbReference type="NCBI Taxonomy" id="207650"/>
    <lineage>
        <taxon>Eukaryota</taxon>
        <taxon>Metazoa</taxon>
        <taxon>Ecdysozoa</taxon>
        <taxon>Arthropoda</taxon>
        <taxon>Hexapoda</taxon>
        <taxon>Insecta</taxon>
        <taxon>Pterygota</taxon>
        <taxon>Neoptera</taxon>
        <taxon>Endopterygota</taxon>
        <taxon>Hymenoptera</taxon>
        <taxon>Apocrita</taxon>
        <taxon>Aculeata</taxon>
        <taxon>Apoidea</taxon>
        <taxon>Anthophila</taxon>
        <taxon>Apidae</taxon>
        <taxon>Bombus</taxon>
        <taxon>Pyrobombus</taxon>
    </lineage>
</organism>
<evidence type="ECO:0000256" key="21">
    <source>
        <dbReference type="ARBA" id="ARBA00074367"/>
    </source>
</evidence>
<evidence type="ECO:0000256" key="22">
    <source>
        <dbReference type="ARBA" id="ARBA00079036"/>
    </source>
</evidence>
<dbReference type="PANTHER" id="PTHR10050:SF51">
    <property type="entry name" value="PROTEIN O-MANNOSYL-TRANSFERASE 1"/>
    <property type="match status" value="1"/>
</dbReference>
<dbReference type="InterPro" id="IPR036300">
    <property type="entry name" value="MIR_dom_sf"/>
</dbReference>
<dbReference type="PROSITE" id="PS00636">
    <property type="entry name" value="DNAJ_1"/>
    <property type="match status" value="1"/>
</dbReference>
<comment type="similarity">
    <text evidence="4">Belongs to the UPF0585 family.</text>
</comment>
<keyword evidence="7" id="KW-0808">Transferase</keyword>
<dbReference type="InterPro" id="IPR001623">
    <property type="entry name" value="DnaJ_domain"/>
</dbReference>
<dbReference type="EC" id="2.4.1.109" evidence="5"/>
<dbReference type="UniPathway" id="UPA00378"/>
<evidence type="ECO:0000256" key="10">
    <source>
        <dbReference type="ARBA" id="ARBA00022737"/>
    </source>
</evidence>
<keyword evidence="12" id="KW-0256">Endoplasmic reticulum</keyword>
<dbReference type="InterPro" id="IPR032421">
    <property type="entry name" value="PMT_4TMC"/>
</dbReference>
<dbReference type="SUPFAM" id="SSF53335">
    <property type="entry name" value="S-adenosyl-L-methionine-dependent methyltransferases"/>
    <property type="match status" value="1"/>
</dbReference>
<feature type="transmembrane region" description="Helical" evidence="25">
    <location>
        <begin position="1233"/>
        <end position="1256"/>
    </location>
</feature>
<dbReference type="Gene3D" id="1.10.287.110">
    <property type="entry name" value="DnaJ domain"/>
    <property type="match status" value="1"/>
</dbReference>
<dbReference type="InterPro" id="IPR010342">
    <property type="entry name" value="DUF938"/>
</dbReference>
<keyword evidence="15 25" id="KW-0472">Membrane</keyword>
<dbReference type="GO" id="GO:0008270">
    <property type="term" value="F:zinc ion binding"/>
    <property type="evidence" value="ECO:0007669"/>
    <property type="project" value="UniProtKB-KW"/>
</dbReference>
<dbReference type="SMART" id="SM00271">
    <property type="entry name" value="DnaJ"/>
    <property type="match status" value="1"/>
</dbReference>
<feature type="domain" description="MIR" evidence="27">
    <location>
        <begin position="1289"/>
        <end position="1350"/>
    </location>
</feature>